<organism evidence="2 3">
    <name type="scientific">Blepharisma stoltei</name>
    <dbReference type="NCBI Taxonomy" id="1481888"/>
    <lineage>
        <taxon>Eukaryota</taxon>
        <taxon>Sar</taxon>
        <taxon>Alveolata</taxon>
        <taxon>Ciliophora</taxon>
        <taxon>Postciliodesmatophora</taxon>
        <taxon>Heterotrichea</taxon>
        <taxon>Heterotrichida</taxon>
        <taxon>Blepharismidae</taxon>
        <taxon>Blepharisma</taxon>
    </lineage>
</organism>
<dbReference type="SUPFAM" id="SSF57184">
    <property type="entry name" value="Growth factor receptor domain"/>
    <property type="match status" value="1"/>
</dbReference>
<feature type="chain" id="PRO_5043818372" description="TNFR-Cys domain-containing protein" evidence="1">
    <location>
        <begin position="27"/>
        <end position="108"/>
    </location>
</feature>
<evidence type="ECO:0000313" key="3">
    <source>
        <dbReference type="Proteomes" id="UP001162131"/>
    </source>
</evidence>
<gene>
    <name evidence="2" type="ORF">BSTOLATCC_MIC50231</name>
</gene>
<keyword evidence="1" id="KW-0732">Signal</keyword>
<evidence type="ECO:0008006" key="4">
    <source>
        <dbReference type="Google" id="ProtNLM"/>
    </source>
</evidence>
<dbReference type="EMBL" id="CAJZBQ010000050">
    <property type="protein sequence ID" value="CAG9330123.1"/>
    <property type="molecule type" value="Genomic_DNA"/>
</dbReference>
<protein>
    <recommendedName>
        <fullName evidence="4">TNFR-Cys domain-containing protein</fullName>
    </recommendedName>
</protein>
<dbReference type="AlphaFoldDB" id="A0AAU9JSA2"/>
<proteinExistence type="predicted"/>
<sequence>MEDGKASFLRGLEMILLLLSFSLVKSHTECDRALCASCTNATPFICDTCSSSSRSIVMINSVCLPKCPYGFDTNPCTLNSNAVIDVTFDQSTFKGIWSSSDGDKPFNL</sequence>
<reference evidence="2" key="1">
    <citation type="submission" date="2021-09" db="EMBL/GenBank/DDBJ databases">
        <authorList>
            <consortium name="AG Swart"/>
            <person name="Singh M."/>
            <person name="Singh A."/>
            <person name="Seah K."/>
            <person name="Emmerich C."/>
        </authorList>
    </citation>
    <scope>NUCLEOTIDE SEQUENCE</scope>
    <source>
        <strain evidence="2">ATCC30299</strain>
    </source>
</reference>
<dbReference type="Proteomes" id="UP001162131">
    <property type="component" value="Unassembled WGS sequence"/>
</dbReference>
<comment type="caution">
    <text evidence="2">The sequence shown here is derived from an EMBL/GenBank/DDBJ whole genome shotgun (WGS) entry which is preliminary data.</text>
</comment>
<evidence type="ECO:0000256" key="1">
    <source>
        <dbReference type="SAM" id="SignalP"/>
    </source>
</evidence>
<feature type="signal peptide" evidence="1">
    <location>
        <begin position="1"/>
        <end position="26"/>
    </location>
</feature>
<accession>A0AAU9JSA2</accession>
<name>A0AAU9JSA2_9CILI</name>
<evidence type="ECO:0000313" key="2">
    <source>
        <dbReference type="EMBL" id="CAG9330123.1"/>
    </source>
</evidence>
<dbReference type="InterPro" id="IPR009030">
    <property type="entry name" value="Growth_fac_rcpt_cys_sf"/>
</dbReference>
<keyword evidence="3" id="KW-1185">Reference proteome</keyword>